<gene>
    <name evidence="2" type="ORF">GMOD_00006685</name>
</gene>
<feature type="compositionally biased region" description="Basic residues" evidence="1">
    <location>
        <begin position="34"/>
        <end position="43"/>
    </location>
</feature>
<feature type="compositionally biased region" description="Low complexity" evidence="1">
    <location>
        <begin position="174"/>
        <end position="183"/>
    </location>
</feature>
<feature type="region of interest" description="Disordered" evidence="1">
    <location>
        <begin position="31"/>
        <end position="82"/>
    </location>
</feature>
<sequence>MSSLIQGTHYNNMDRTNIIDDSEVARAMALATQGKKKQVKSKKTAVDGRASGPKVTKKPGGPTTNARAKAAHTTITNHEPRGGFYEANGLKIPLYNNDGSGTKKRQCARLAKSLLNKSVNDLLDIIEQYAGADKRQELMNKGLSKLKLATWIEEKETLALGRNPKSTLPNINQNRTNNVVRPVNPVPPTLVQEAKNPAAQSPITYVPRNGPKTAKKDGPVRERLDNQKRGPPDEALGNQLQQKHQRRENEANKNTTPVTDVKGNVQQIATTDRRVQEQLGSRKRGLPDGTPGSPSPHKHQKREREANNGTTRPGKLEMETPVDKPVNEAIPQTGPRVNIFRGTEIALHHRGIFMDRLGLDSNNPDRSSLILRGDKEHHVITTVSKSPNGSVYLFDTTITNDKRDAPITTRVPFRKPGNHGRHGDFIDDPDRFTGRGHQMEPVDATRWQKYKSFQNKLEQDRRHNPTKDRGEAINHRTEGRWNEWQNWYGGFLERYPGYAVAHLWPCGCEVMGDGNESEEE</sequence>
<feature type="compositionally biased region" description="Polar residues" evidence="1">
    <location>
        <begin position="164"/>
        <end position="173"/>
    </location>
</feature>
<keyword evidence="3" id="KW-1185">Reference proteome</keyword>
<reference evidence="2 3" key="1">
    <citation type="journal article" date="2014" name="PLoS ONE">
        <title>De novo Genome Assembly of the Fungal Plant Pathogen Pyrenophora semeniperda.</title>
        <authorList>
            <person name="Soliai M.M."/>
            <person name="Meyer S.E."/>
            <person name="Udall J.A."/>
            <person name="Elzinga D.E."/>
            <person name="Hermansen R.A."/>
            <person name="Bodily P.M."/>
            <person name="Hart A.A."/>
            <person name="Coleman C.E."/>
        </authorList>
    </citation>
    <scope>NUCLEOTIDE SEQUENCE [LARGE SCALE GENOMIC DNA]</scope>
    <source>
        <strain evidence="2 3">CCB06</strain>
        <tissue evidence="2">Mycelium</tissue>
    </source>
</reference>
<feature type="compositionally biased region" description="Polar residues" evidence="1">
    <location>
        <begin position="252"/>
        <end position="270"/>
    </location>
</feature>
<name>A0A3M7MB01_9PLEO</name>
<evidence type="ECO:0000313" key="2">
    <source>
        <dbReference type="EMBL" id="RMZ71559.1"/>
    </source>
</evidence>
<feature type="region of interest" description="Disordered" evidence="1">
    <location>
        <begin position="408"/>
        <end position="433"/>
    </location>
</feature>
<protein>
    <submittedName>
        <fullName evidence="2">Nad(P)-binding protein</fullName>
    </submittedName>
</protein>
<feature type="region of interest" description="Disordered" evidence="1">
    <location>
        <begin position="163"/>
        <end position="320"/>
    </location>
</feature>
<feature type="compositionally biased region" description="Basic and acidic residues" evidence="1">
    <location>
        <begin position="421"/>
        <end position="433"/>
    </location>
</feature>
<dbReference type="EMBL" id="KE747827">
    <property type="protein sequence ID" value="RMZ71559.1"/>
    <property type="molecule type" value="Genomic_DNA"/>
</dbReference>
<proteinExistence type="predicted"/>
<accession>A0A3M7MB01</accession>
<dbReference type="OrthoDB" id="3793790at2759"/>
<dbReference type="Proteomes" id="UP000265663">
    <property type="component" value="Unassembled WGS sequence"/>
</dbReference>
<feature type="compositionally biased region" description="Basic and acidic residues" evidence="1">
    <location>
        <begin position="214"/>
        <end position="232"/>
    </location>
</feature>
<evidence type="ECO:0000313" key="3">
    <source>
        <dbReference type="Proteomes" id="UP000265663"/>
    </source>
</evidence>
<organism evidence="2 3">
    <name type="scientific">Pyrenophora seminiperda CCB06</name>
    <dbReference type="NCBI Taxonomy" id="1302712"/>
    <lineage>
        <taxon>Eukaryota</taxon>
        <taxon>Fungi</taxon>
        <taxon>Dikarya</taxon>
        <taxon>Ascomycota</taxon>
        <taxon>Pezizomycotina</taxon>
        <taxon>Dothideomycetes</taxon>
        <taxon>Pleosporomycetidae</taxon>
        <taxon>Pleosporales</taxon>
        <taxon>Pleosporineae</taxon>
        <taxon>Pleosporaceae</taxon>
        <taxon>Pyrenophora</taxon>
    </lineage>
</organism>
<dbReference type="AlphaFoldDB" id="A0A3M7MB01"/>
<evidence type="ECO:0000256" key="1">
    <source>
        <dbReference type="SAM" id="MobiDB-lite"/>
    </source>
</evidence>